<keyword evidence="8" id="KW-0433">Leucine-rich repeat</keyword>
<dbReference type="Gene3D" id="3.80.10.10">
    <property type="entry name" value="Ribonuclease Inhibitor"/>
    <property type="match status" value="2"/>
</dbReference>
<dbReference type="EC" id="2.7.11.1" evidence="4"/>
<dbReference type="SUPFAM" id="SSF52058">
    <property type="entry name" value="L domain-like"/>
    <property type="match status" value="2"/>
</dbReference>
<dbReference type="FunFam" id="3.80.10.10:FF:000111">
    <property type="entry name" value="LRR receptor-like serine/threonine-protein kinase ERECTA"/>
    <property type="match status" value="1"/>
</dbReference>
<dbReference type="EMBL" id="GL377754">
    <property type="protein sequence ID" value="EFJ04757.1"/>
    <property type="molecule type" value="Genomic_DNA"/>
</dbReference>
<dbReference type="InterPro" id="IPR011009">
    <property type="entry name" value="Kinase-like_dom_sf"/>
</dbReference>
<evidence type="ECO:0000256" key="17">
    <source>
        <dbReference type="ARBA" id="ARBA00023136"/>
    </source>
</evidence>
<name>D8TEZ8_SELML</name>
<dbReference type="InterPro" id="IPR032675">
    <property type="entry name" value="LRR_dom_sf"/>
</dbReference>
<dbReference type="Gene3D" id="1.10.510.10">
    <property type="entry name" value="Transferase(Phosphotransferase) domain 1"/>
    <property type="match status" value="1"/>
</dbReference>
<evidence type="ECO:0000313" key="26">
    <source>
        <dbReference type="EMBL" id="EFJ04757.1"/>
    </source>
</evidence>
<keyword evidence="7" id="KW-0597">Phosphoprotein</keyword>
<dbReference type="AlphaFoldDB" id="D8TEZ8"/>
<feature type="domain" description="Protein kinase" evidence="25">
    <location>
        <begin position="759"/>
        <end position="1046"/>
    </location>
</feature>
<dbReference type="Gramene" id="EFJ04757">
    <property type="protein sequence ID" value="EFJ04757"/>
    <property type="gene ID" value="SELMODRAFT_138277"/>
</dbReference>
<evidence type="ECO:0000256" key="14">
    <source>
        <dbReference type="ARBA" id="ARBA00022777"/>
    </source>
</evidence>
<evidence type="ECO:0000256" key="19">
    <source>
        <dbReference type="ARBA" id="ARBA00023180"/>
    </source>
</evidence>
<evidence type="ECO:0000256" key="18">
    <source>
        <dbReference type="ARBA" id="ARBA00023170"/>
    </source>
</evidence>
<reference evidence="26 27" key="1">
    <citation type="journal article" date="2011" name="Science">
        <title>The Selaginella genome identifies genetic changes associated with the evolution of vascular plants.</title>
        <authorList>
            <person name="Banks J.A."/>
            <person name="Nishiyama T."/>
            <person name="Hasebe M."/>
            <person name="Bowman J.L."/>
            <person name="Gribskov M."/>
            <person name="dePamphilis C."/>
            <person name="Albert V.A."/>
            <person name="Aono N."/>
            <person name="Aoyama T."/>
            <person name="Ambrose B.A."/>
            <person name="Ashton N.W."/>
            <person name="Axtell M.J."/>
            <person name="Barker E."/>
            <person name="Barker M.S."/>
            <person name="Bennetzen J.L."/>
            <person name="Bonawitz N.D."/>
            <person name="Chapple C."/>
            <person name="Cheng C."/>
            <person name="Correa L.G."/>
            <person name="Dacre M."/>
            <person name="DeBarry J."/>
            <person name="Dreyer I."/>
            <person name="Elias M."/>
            <person name="Engstrom E.M."/>
            <person name="Estelle M."/>
            <person name="Feng L."/>
            <person name="Finet C."/>
            <person name="Floyd S.K."/>
            <person name="Frommer W.B."/>
            <person name="Fujita T."/>
            <person name="Gramzow L."/>
            <person name="Gutensohn M."/>
            <person name="Harholt J."/>
            <person name="Hattori M."/>
            <person name="Heyl A."/>
            <person name="Hirai T."/>
            <person name="Hiwatashi Y."/>
            <person name="Ishikawa M."/>
            <person name="Iwata M."/>
            <person name="Karol K.G."/>
            <person name="Koehler B."/>
            <person name="Kolukisaoglu U."/>
            <person name="Kubo M."/>
            <person name="Kurata T."/>
            <person name="Lalonde S."/>
            <person name="Li K."/>
            <person name="Li Y."/>
            <person name="Litt A."/>
            <person name="Lyons E."/>
            <person name="Manning G."/>
            <person name="Maruyama T."/>
            <person name="Michael T.P."/>
            <person name="Mikami K."/>
            <person name="Miyazaki S."/>
            <person name="Morinaga S."/>
            <person name="Murata T."/>
            <person name="Mueller-Roeber B."/>
            <person name="Nelson D.R."/>
            <person name="Obara M."/>
            <person name="Oguri Y."/>
            <person name="Olmstead R.G."/>
            <person name="Onodera N."/>
            <person name="Petersen B.L."/>
            <person name="Pils B."/>
            <person name="Prigge M."/>
            <person name="Rensing S.A."/>
            <person name="Riano-Pachon D.M."/>
            <person name="Roberts A.W."/>
            <person name="Sato Y."/>
            <person name="Scheller H.V."/>
            <person name="Schulz B."/>
            <person name="Schulz C."/>
            <person name="Shakirov E.V."/>
            <person name="Shibagaki N."/>
            <person name="Shinohara N."/>
            <person name="Shippen D.E."/>
            <person name="Soerensen I."/>
            <person name="Sotooka R."/>
            <person name="Sugimoto N."/>
            <person name="Sugita M."/>
            <person name="Sumikawa N."/>
            <person name="Tanurdzic M."/>
            <person name="Theissen G."/>
            <person name="Ulvskov P."/>
            <person name="Wakazuki S."/>
            <person name="Weng J.K."/>
            <person name="Willats W.W."/>
            <person name="Wipf D."/>
            <person name="Wolf P.G."/>
            <person name="Yang L."/>
            <person name="Zimmer A.D."/>
            <person name="Zhu Q."/>
            <person name="Mitros T."/>
            <person name="Hellsten U."/>
            <person name="Loque D."/>
            <person name="Otillar R."/>
            <person name="Salamov A."/>
            <person name="Schmutz J."/>
            <person name="Shapiro H."/>
            <person name="Lindquist E."/>
            <person name="Lucas S."/>
            <person name="Rokhsar D."/>
            <person name="Grigoriev I.V."/>
        </authorList>
    </citation>
    <scope>NUCLEOTIDE SEQUENCE [LARGE SCALE GENOMIC DNA]</scope>
</reference>
<dbReference type="PROSITE" id="PS51450">
    <property type="entry name" value="LRR"/>
    <property type="match status" value="1"/>
</dbReference>
<dbReference type="InterPro" id="IPR001611">
    <property type="entry name" value="Leu-rich_rpt"/>
</dbReference>
<keyword evidence="17 23" id="KW-0472">Membrane</keyword>
<evidence type="ECO:0000259" key="25">
    <source>
        <dbReference type="PROSITE" id="PS50011"/>
    </source>
</evidence>
<dbReference type="FunFam" id="3.30.200.20:FF:000309">
    <property type="entry name" value="Leucine-rich repeat receptor protein kinase MSP1"/>
    <property type="match status" value="1"/>
</dbReference>
<evidence type="ECO:0000256" key="10">
    <source>
        <dbReference type="ARBA" id="ARBA00022692"/>
    </source>
</evidence>
<dbReference type="PROSITE" id="PS00108">
    <property type="entry name" value="PROTEIN_KINASE_ST"/>
    <property type="match status" value="1"/>
</dbReference>
<evidence type="ECO:0000256" key="9">
    <source>
        <dbReference type="ARBA" id="ARBA00022679"/>
    </source>
</evidence>
<keyword evidence="14" id="KW-0418">Kinase</keyword>
<comment type="subcellular location">
    <subcellularLocation>
        <location evidence="1">Cell membrane</location>
        <topology evidence="1">Single-pass membrane protein</topology>
    </subcellularLocation>
    <subcellularLocation>
        <location evidence="2">Membrane</location>
        <topology evidence="2">Single-pass type I membrane protein</topology>
    </subcellularLocation>
</comment>
<keyword evidence="15 22" id="KW-0067">ATP-binding</keyword>
<dbReference type="PANTHER" id="PTHR48056:SF34">
    <property type="entry name" value="LRR RECEPTOR-LIKE SERINE_THREONINE-PROTEIN KINASE ERL1"/>
    <property type="match status" value="1"/>
</dbReference>
<dbReference type="GO" id="GO:0005524">
    <property type="term" value="F:ATP binding"/>
    <property type="evidence" value="ECO:0007669"/>
    <property type="project" value="UniProtKB-UniRule"/>
</dbReference>
<keyword evidence="16 23" id="KW-1133">Transmembrane helix</keyword>
<evidence type="ECO:0000256" key="4">
    <source>
        <dbReference type="ARBA" id="ARBA00012513"/>
    </source>
</evidence>
<dbReference type="InParanoid" id="D8TEZ8"/>
<dbReference type="SMART" id="SM00369">
    <property type="entry name" value="LRR_TYP"/>
    <property type="match status" value="9"/>
</dbReference>
<feature type="chain" id="PRO_5003123534" description="non-specific serine/threonine protein kinase" evidence="24">
    <location>
        <begin position="21"/>
        <end position="1076"/>
    </location>
</feature>
<dbReference type="InterPro" id="IPR003591">
    <property type="entry name" value="Leu-rich_rpt_typical-subtyp"/>
</dbReference>
<dbReference type="SMART" id="SM00220">
    <property type="entry name" value="S_TKc"/>
    <property type="match status" value="1"/>
</dbReference>
<keyword evidence="18" id="KW-0675">Receptor</keyword>
<keyword evidence="5" id="KW-1003">Cell membrane</keyword>
<evidence type="ECO:0000256" key="8">
    <source>
        <dbReference type="ARBA" id="ARBA00022614"/>
    </source>
</evidence>
<evidence type="ECO:0000256" key="15">
    <source>
        <dbReference type="ARBA" id="ARBA00022840"/>
    </source>
</evidence>
<evidence type="ECO:0000256" key="20">
    <source>
        <dbReference type="ARBA" id="ARBA00047899"/>
    </source>
</evidence>
<feature type="transmembrane region" description="Helical" evidence="23">
    <location>
        <begin position="686"/>
        <end position="709"/>
    </location>
</feature>
<dbReference type="GO" id="GO:0004674">
    <property type="term" value="F:protein serine/threonine kinase activity"/>
    <property type="evidence" value="ECO:0000318"/>
    <property type="project" value="GO_Central"/>
</dbReference>
<keyword evidence="13 22" id="KW-0547">Nucleotide-binding</keyword>
<keyword evidence="10 23" id="KW-0812">Transmembrane</keyword>
<dbReference type="InterPro" id="IPR050647">
    <property type="entry name" value="Plant_LRR-RLKs"/>
</dbReference>
<evidence type="ECO:0000256" key="2">
    <source>
        <dbReference type="ARBA" id="ARBA00004479"/>
    </source>
</evidence>
<keyword evidence="27" id="KW-1185">Reference proteome</keyword>
<dbReference type="HOGENOM" id="CLU_000288_22_1_1"/>
<dbReference type="InterPro" id="IPR017441">
    <property type="entry name" value="Protein_kinase_ATP_BS"/>
</dbReference>
<evidence type="ECO:0000256" key="16">
    <source>
        <dbReference type="ARBA" id="ARBA00022989"/>
    </source>
</evidence>
<keyword evidence="19" id="KW-0325">Glycoprotein</keyword>
<dbReference type="Pfam" id="PF07714">
    <property type="entry name" value="PK_Tyr_Ser-Thr"/>
    <property type="match status" value="1"/>
</dbReference>
<dbReference type="Pfam" id="PF00560">
    <property type="entry name" value="LRR_1"/>
    <property type="match status" value="3"/>
</dbReference>
<dbReference type="Proteomes" id="UP000001514">
    <property type="component" value="Unassembled WGS sequence"/>
</dbReference>
<evidence type="ECO:0000256" key="23">
    <source>
        <dbReference type="SAM" id="Phobius"/>
    </source>
</evidence>
<feature type="signal peptide" evidence="24">
    <location>
        <begin position="1"/>
        <end position="20"/>
    </location>
</feature>
<dbReference type="InterPro" id="IPR008271">
    <property type="entry name" value="Ser/Thr_kinase_AS"/>
</dbReference>
<evidence type="ECO:0000256" key="22">
    <source>
        <dbReference type="PROSITE-ProRule" id="PRU10141"/>
    </source>
</evidence>
<dbReference type="KEGG" id="smo:SELMODRAFT_138277"/>
<dbReference type="GO" id="GO:0016020">
    <property type="term" value="C:membrane"/>
    <property type="evidence" value="ECO:0000318"/>
    <property type="project" value="GO_Central"/>
</dbReference>
<keyword evidence="6" id="KW-0723">Serine/threonine-protein kinase</keyword>
<evidence type="ECO:0000256" key="5">
    <source>
        <dbReference type="ARBA" id="ARBA00022475"/>
    </source>
</evidence>
<dbReference type="InterPro" id="IPR001245">
    <property type="entry name" value="Ser-Thr/Tyr_kinase_cat_dom"/>
</dbReference>
<dbReference type="FunFam" id="3.80.10.10:FF:000095">
    <property type="entry name" value="LRR receptor-like serine/threonine-protein kinase GSO1"/>
    <property type="match status" value="2"/>
</dbReference>
<dbReference type="SUPFAM" id="SSF56112">
    <property type="entry name" value="Protein kinase-like (PK-like)"/>
    <property type="match status" value="1"/>
</dbReference>
<evidence type="ECO:0000256" key="7">
    <source>
        <dbReference type="ARBA" id="ARBA00022553"/>
    </source>
</evidence>
<evidence type="ECO:0000313" key="27">
    <source>
        <dbReference type="Proteomes" id="UP000001514"/>
    </source>
</evidence>
<dbReference type="FunFam" id="1.10.510.10:FF:000309">
    <property type="entry name" value="Leucine-rich repeat receptor-like protein kinase"/>
    <property type="match status" value="1"/>
</dbReference>
<evidence type="ECO:0000256" key="6">
    <source>
        <dbReference type="ARBA" id="ARBA00022527"/>
    </source>
</evidence>
<protein>
    <recommendedName>
        <fullName evidence="4">non-specific serine/threonine protein kinase</fullName>
        <ecNumber evidence="4">2.7.11.1</ecNumber>
    </recommendedName>
</protein>
<organism evidence="27">
    <name type="scientific">Selaginella moellendorffii</name>
    <name type="common">Spikemoss</name>
    <dbReference type="NCBI Taxonomy" id="88036"/>
    <lineage>
        <taxon>Eukaryota</taxon>
        <taxon>Viridiplantae</taxon>
        <taxon>Streptophyta</taxon>
        <taxon>Embryophyta</taxon>
        <taxon>Tracheophyta</taxon>
        <taxon>Lycopodiopsida</taxon>
        <taxon>Selaginellales</taxon>
        <taxon>Selaginellaceae</taxon>
        <taxon>Selaginella</taxon>
    </lineage>
</organism>
<keyword evidence="11 24" id="KW-0732">Signal</keyword>
<evidence type="ECO:0000256" key="21">
    <source>
        <dbReference type="ARBA" id="ARBA00048679"/>
    </source>
</evidence>
<dbReference type="Pfam" id="PF13855">
    <property type="entry name" value="LRR_8"/>
    <property type="match status" value="3"/>
</dbReference>
<comment type="similarity">
    <text evidence="3">Belongs to the RLP family.</text>
</comment>
<accession>D8TEZ8</accession>
<sequence length="1076" mass="115938">MLHHVFLVAISVLALDSTAATDLSCASERSALLEFRARLGGGGGGGGVLESWSSGATVSSSWRGVTLGSRGQVVKLELSSLELTGELYPLPRGLFELRSLVALDLSWNNFSGPVSSDFELLRRMELLDLSHDNFSGALPASNLSRMAALAKLDVSSNALDSIKVVEMGLFQQLRTLDLSSNSFSGNLPEFVFATTSLEVLNLSSNQFTGPVREKASGQRKIRVLDMASNALTGDLSGLVGLTSLEHLNLAGNNLSGTIPSELGHFANLTMLDLCANEFQGGIPDSFSNLAKLEHLKVSNNLLSYMLDVGVSLPKSLRVLSAGSNLFSGPLRVSYNSAPSTLEVLYLPENRFTGPLPPELGQLKNLKKIILNQNSFVGSIPPSIAHCQLLEEIWINNNLLTGHIPPELFTLKHLRALVLANNSLSGSPVPLGISQSKTLEVLWLEQNNFSGPISSEVGQLSNLLMLSLASNKLTGHIPASLGKLTNLVGLDLGLNALSGRIPDELAGLSSIHIPTAWSNSTLTSLSPRYSDKPPSALVYNNEGQRFIGYALPTTLDFSHNELVGGIPAELGALRNLQILNLSHNRLQGSIPPSLGNVPALLKLDLSRNNLTGTIPQALCKLTFLSDLDLSDNHLKGAIPSSTQFQTFGNSSFAGNPDLCGAPLPECRLEQDEARSDIGTISAVQKLIPLYVVIAGSLGFCGFWALFIILIRKRQKLLSQEEDEDEYSKKKRYLNSSEVSNMSEGVAWIHPNELMSATSNYSHANIIGDGGFGIVYKAILADGSAVAVKKLITDGGFGMQGEREFLAEMQTLGKIKHKNLVCLKGYSCDGKDRILVYKYLKNGNLDTWLHCRDAGVKPLDWKTRFHIILGAARGITFLHHECFPPIVHRDIKASNILLDEDFQAHVADFGLARLMRDAGDTHVSTDVAGTVGYIPPEYNSSCMATMRGDVYSFGVVVLETIMGKRPTDKGFRRAGGIGHLAGERVTVQELQSAIDAAMLAENTTASPTNAGEVSAEILEVMKIACLCCVDKPGKRPEMTHVVRMLEGVERRHSNGASNLVSPPSVDGGSKHFLNNVEI</sequence>
<evidence type="ECO:0000256" key="3">
    <source>
        <dbReference type="ARBA" id="ARBA00009592"/>
    </source>
</evidence>
<dbReference type="CDD" id="cd14066">
    <property type="entry name" value="STKc_IRAK"/>
    <property type="match status" value="1"/>
</dbReference>
<evidence type="ECO:0000256" key="12">
    <source>
        <dbReference type="ARBA" id="ARBA00022737"/>
    </source>
</evidence>
<evidence type="ECO:0000256" key="13">
    <source>
        <dbReference type="ARBA" id="ARBA00022741"/>
    </source>
</evidence>
<comment type="catalytic activity">
    <reaction evidence="20">
        <text>L-threonyl-[protein] + ATP = O-phospho-L-threonyl-[protein] + ADP + H(+)</text>
        <dbReference type="Rhea" id="RHEA:46608"/>
        <dbReference type="Rhea" id="RHEA-COMP:11060"/>
        <dbReference type="Rhea" id="RHEA-COMP:11605"/>
        <dbReference type="ChEBI" id="CHEBI:15378"/>
        <dbReference type="ChEBI" id="CHEBI:30013"/>
        <dbReference type="ChEBI" id="CHEBI:30616"/>
        <dbReference type="ChEBI" id="CHEBI:61977"/>
        <dbReference type="ChEBI" id="CHEBI:456216"/>
        <dbReference type="EC" id="2.7.11.1"/>
    </reaction>
</comment>
<dbReference type="GO" id="GO:0005886">
    <property type="term" value="C:plasma membrane"/>
    <property type="evidence" value="ECO:0007669"/>
    <property type="project" value="UniProtKB-SubCell"/>
</dbReference>
<dbReference type="PROSITE" id="PS50011">
    <property type="entry name" value="PROTEIN_KINASE_DOM"/>
    <property type="match status" value="1"/>
</dbReference>
<keyword evidence="9" id="KW-0808">Transferase</keyword>
<evidence type="ECO:0000256" key="1">
    <source>
        <dbReference type="ARBA" id="ARBA00004162"/>
    </source>
</evidence>
<dbReference type="PRINTS" id="PR00019">
    <property type="entry name" value="LEURICHRPT"/>
</dbReference>
<dbReference type="OMA" id="TFLHHEC"/>
<comment type="catalytic activity">
    <reaction evidence="21">
        <text>L-seryl-[protein] + ATP = O-phospho-L-seryl-[protein] + ADP + H(+)</text>
        <dbReference type="Rhea" id="RHEA:17989"/>
        <dbReference type="Rhea" id="RHEA-COMP:9863"/>
        <dbReference type="Rhea" id="RHEA-COMP:11604"/>
        <dbReference type="ChEBI" id="CHEBI:15378"/>
        <dbReference type="ChEBI" id="CHEBI:29999"/>
        <dbReference type="ChEBI" id="CHEBI:30616"/>
        <dbReference type="ChEBI" id="CHEBI:83421"/>
        <dbReference type="ChEBI" id="CHEBI:456216"/>
        <dbReference type="EC" id="2.7.11.1"/>
    </reaction>
</comment>
<evidence type="ECO:0000256" key="24">
    <source>
        <dbReference type="SAM" id="SignalP"/>
    </source>
</evidence>
<dbReference type="PANTHER" id="PTHR48056">
    <property type="entry name" value="LRR RECEPTOR-LIKE SERINE/THREONINE-PROTEIN KINASE-RELATED"/>
    <property type="match status" value="1"/>
</dbReference>
<gene>
    <name evidence="26" type="ORF">SELMODRAFT_138277</name>
</gene>
<dbReference type="InterPro" id="IPR000719">
    <property type="entry name" value="Prot_kinase_dom"/>
</dbReference>
<feature type="binding site" evidence="22">
    <location>
        <position position="788"/>
    </location>
    <ligand>
        <name>ATP</name>
        <dbReference type="ChEBI" id="CHEBI:30616"/>
    </ligand>
</feature>
<keyword evidence="12" id="KW-0677">Repeat</keyword>
<proteinExistence type="inferred from homology"/>
<dbReference type="PROSITE" id="PS00107">
    <property type="entry name" value="PROTEIN_KINASE_ATP"/>
    <property type="match status" value="1"/>
</dbReference>
<evidence type="ECO:0000256" key="11">
    <source>
        <dbReference type="ARBA" id="ARBA00022729"/>
    </source>
</evidence>
<dbReference type="Gene3D" id="3.30.200.20">
    <property type="entry name" value="Phosphorylase Kinase, domain 1"/>
    <property type="match status" value="1"/>
</dbReference>